<keyword evidence="2" id="KW-1185">Reference proteome</keyword>
<organism evidence="1 2">
    <name type="scientific">Campylobacter majalis</name>
    <dbReference type="NCBI Taxonomy" id="2790656"/>
    <lineage>
        <taxon>Bacteria</taxon>
        <taxon>Pseudomonadati</taxon>
        <taxon>Campylobacterota</taxon>
        <taxon>Epsilonproteobacteria</taxon>
        <taxon>Campylobacterales</taxon>
        <taxon>Campylobacteraceae</taxon>
        <taxon>Campylobacter</taxon>
    </lineage>
</organism>
<evidence type="ECO:0000313" key="2">
    <source>
        <dbReference type="Proteomes" id="UP000789803"/>
    </source>
</evidence>
<dbReference type="Proteomes" id="UP000789803">
    <property type="component" value="Unassembled WGS sequence"/>
</dbReference>
<dbReference type="EMBL" id="CAJHOF010000044">
    <property type="protein sequence ID" value="CAD7289854.1"/>
    <property type="molecule type" value="Genomic_DNA"/>
</dbReference>
<name>A0ABN7KCR7_9BACT</name>
<accession>A0ABN7KCR7</accession>
<evidence type="ECO:0000313" key="1">
    <source>
        <dbReference type="EMBL" id="CAD7289854.1"/>
    </source>
</evidence>
<proteinExistence type="predicted"/>
<reference evidence="1 2" key="1">
    <citation type="submission" date="2020-11" db="EMBL/GenBank/DDBJ databases">
        <authorList>
            <person name="Peeters C."/>
        </authorList>
    </citation>
    <scope>NUCLEOTIDE SEQUENCE [LARGE SCALE GENOMIC DNA]</scope>
    <source>
        <strain evidence="1 2">LMG 7974</strain>
    </source>
</reference>
<sequence length="124" mass="13839">MIGGGIDTSMQVGTQIYDQAINNNGYVDFRDIDLNYDSILFSGIAGATTVPSAIKSGKEILYSSKAARIKFTDYLNSKTTNRKNKNFDSFIQHGENIFRHLSFQYINAETVNTIKNNTIGENNE</sequence>
<protein>
    <submittedName>
        <fullName evidence="1">Uncharacterized protein</fullName>
    </submittedName>
</protein>
<comment type="caution">
    <text evidence="1">The sequence shown here is derived from an EMBL/GenBank/DDBJ whole genome shotgun (WGS) entry which is preliminary data.</text>
</comment>
<gene>
    <name evidence="1" type="ORF">LMG7974_01940</name>
</gene>